<proteinExistence type="predicted"/>
<name>A0A0D6JIG2_9HYPH</name>
<evidence type="ECO:0000256" key="2">
    <source>
        <dbReference type="SAM" id="Phobius"/>
    </source>
</evidence>
<dbReference type="KEGG" id="fil:BN1229_v1_3063"/>
<reference evidence="4" key="1">
    <citation type="submission" date="2015-02" db="EMBL/GenBank/DDBJ databases">
        <authorList>
            <person name="Chooi Y.-H."/>
        </authorList>
    </citation>
    <scope>NUCLEOTIDE SEQUENCE [LARGE SCALE GENOMIC DNA]</scope>
    <source>
        <strain evidence="4">strain Y</strain>
    </source>
</reference>
<evidence type="ECO:0008006" key="5">
    <source>
        <dbReference type="Google" id="ProtNLM"/>
    </source>
</evidence>
<gene>
    <name evidence="3" type="ORF">YBN1229_v1_2853</name>
</gene>
<dbReference type="Proteomes" id="UP000033187">
    <property type="component" value="Chromosome 1"/>
</dbReference>
<organism evidence="3 4">
    <name type="scientific">Candidatus Filomicrobium marinum</name>
    <dbReference type="NCBI Taxonomy" id="1608628"/>
    <lineage>
        <taxon>Bacteria</taxon>
        <taxon>Pseudomonadati</taxon>
        <taxon>Pseudomonadota</taxon>
        <taxon>Alphaproteobacteria</taxon>
        <taxon>Hyphomicrobiales</taxon>
        <taxon>Hyphomicrobiaceae</taxon>
        <taxon>Filomicrobium</taxon>
    </lineage>
</organism>
<keyword evidence="2" id="KW-0472">Membrane</keyword>
<keyword evidence="4" id="KW-1185">Reference proteome</keyword>
<keyword evidence="2" id="KW-0812">Transmembrane</keyword>
<sequence>MRELTDNITSYVGGYGVKVLRKQRWLFIWGVLALAVQLTWAAGHVHLHNASNGALGVAGFDKLHTANHLEHAHDEGPSTGAHNPSDHHPADHPDCPTCWTKALAGALTLPAFPVIALRRPLQHIARPSQTTALPTFPIPHGFHARAPPTLVS</sequence>
<dbReference type="InterPro" id="IPR021333">
    <property type="entry name" value="DUF2946"/>
</dbReference>
<keyword evidence="2" id="KW-1133">Transmembrane helix</keyword>
<dbReference type="Pfam" id="PF11162">
    <property type="entry name" value="DUF2946"/>
    <property type="match status" value="1"/>
</dbReference>
<evidence type="ECO:0000313" key="4">
    <source>
        <dbReference type="Proteomes" id="UP000033187"/>
    </source>
</evidence>
<dbReference type="RefSeq" id="WP_046478878.1">
    <property type="nucleotide sequence ID" value="NZ_LN829118.1"/>
</dbReference>
<evidence type="ECO:0000313" key="3">
    <source>
        <dbReference type="EMBL" id="CPR20989.1"/>
    </source>
</evidence>
<protein>
    <recommendedName>
        <fullName evidence="5">DUF2946 domain-containing protein</fullName>
    </recommendedName>
</protein>
<accession>A0A0D6JIG2</accession>
<evidence type="ECO:0000256" key="1">
    <source>
        <dbReference type="SAM" id="MobiDB-lite"/>
    </source>
</evidence>
<dbReference type="AlphaFoldDB" id="A0A0D6JIG2"/>
<feature type="transmembrane region" description="Helical" evidence="2">
    <location>
        <begin position="25"/>
        <end position="43"/>
    </location>
</feature>
<feature type="region of interest" description="Disordered" evidence="1">
    <location>
        <begin position="71"/>
        <end position="91"/>
    </location>
</feature>
<dbReference type="EMBL" id="LN829119">
    <property type="protein sequence ID" value="CPR20989.1"/>
    <property type="molecule type" value="Genomic_DNA"/>
</dbReference>
<dbReference type="KEGG" id="fiy:BN1229_v1_2853"/>